<evidence type="ECO:0000256" key="1">
    <source>
        <dbReference type="ARBA" id="ARBA00004196"/>
    </source>
</evidence>
<dbReference type="PANTHER" id="PTHR42852:SF6">
    <property type="entry name" value="THIOL:DISULFIDE INTERCHANGE PROTEIN DSBE"/>
    <property type="match status" value="1"/>
</dbReference>
<sequence length="173" mass="19287">MSRYIWPLAGFVVLVFFLGIGLTLNPSEVPSPLIDKPAPAFALPELHEPQKTFTPESMKGRVWVLNVWASWCYACLTEHPYIQELSSQHGVPVIGLNYKDIRDEAIAWLARNGDSYEASVSDTDGKVGIDYGVYGVPETFVIDQAGTIRYKHIGPVTRESLRDTLLPLIRGLQ</sequence>
<dbReference type="GO" id="GO:0015036">
    <property type="term" value="F:disulfide oxidoreductase activity"/>
    <property type="evidence" value="ECO:0007669"/>
    <property type="project" value="InterPro"/>
</dbReference>
<keyword evidence="4" id="KW-1015">Disulfide bond</keyword>
<dbReference type="NCBIfam" id="TIGR00385">
    <property type="entry name" value="dsbE"/>
    <property type="match status" value="1"/>
</dbReference>
<reference evidence="10" key="2">
    <citation type="submission" date="2023-07" db="EMBL/GenBank/DDBJ databases">
        <title>Glyphosate-induced phosphonatase operons in soil bacteria of genus Achromobacter.</title>
        <authorList>
            <person name="Epiktetov D.O."/>
            <person name="Sviridov A.V."/>
            <person name="Tarlachkov S.V."/>
            <person name="Shushkova T.V."/>
            <person name="Toropygin I.Y."/>
            <person name="Leontievsky A."/>
        </authorList>
    </citation>
    <scope>NUCLEOTIDE SEQUENCE [LARGE SCALE GENOMIC DNA]</scope>
    <source>
        <strain evidence="10">Kg 16</strain>
    </source>
</reference>
<dbReference type="InterPro" id="IPR004799">
    <property type="entry name" value="Periplasmic_diS_OxRdtase_DsbE"/>
</dbReference>
<gene>
    <name evidence="7" type="primary">dsbE_1</name>
    <name evidence="7" type="ORF">ERS370000_01766</name>
    <name evidence="8" type="ORF">RIU57_17420</name>
</gene>
<dbReference type="Gene3D" id="3.40.30.10">
    <property type="entry name" value="Glutaredoxin"/>
    <property type="match status" value="1"/>
</dbReference>
<dbReference type="GO" id="GO:0017004">
    <property type="term" value="P:cytochrome complex assembly"/>
    <property type="evidence" value="ECO:0007669"/>
    <property type="project" value="UniProtKB-KW"/>
</dbReference>
<organism evidence="7 9">
    <name type="scientific">Achromobacter aegrifaciens</name>
    <dbReference type="NCBI Taxonomy" id="1287736"/>
    <lineage>
        <taxon>Bacteria</taxon>
        <taxon>Pseudomonadati</taxon>
        <taxon>Pseudomonadota</taxon>
        <taxon>Betaproteobacteria</taxon>
        <taxon>Burkholderiales</taxon>
        <taxon>Alcaligenaceae</taxon>
        <taxon>Achromobacter</taxon>
    </lineage>
</organism>
<keyword evidence="3" id="KW-0201">Cytochrome c-type biogenesis</keyword>
<dbReference type="Pfam" id="PF08534">
    <property type="entry name" value="Redoxin"/>
    <property type="match status" value="1"/>
</dbReference>
<dbReference type="InterPro" id="IPR050553">
    <property type="entry name" value="Thioredoxin_ResA/DsbE_sf"/>
</dbReference>
<proteinExistence type="inferred from homology"/>
<name>A0AAD2IY00_ACHAE</name>
<evidence type="ECO:0000313" key="8">
    <source>
        <dbReference type="EMBL" id="MDR7946905.1"/>
    </source>
</evidence>
<reference evidence="8" key="3">
    <citation type="submission" date="2024-05" db="EMBL/GenBank/DDBJ databases">
        <title>Glyphosate-induced phosphonatase operons in soil bacteria of genus Achromobacter.</title>
        <authorList>
            <person name="Epiktetov D.O."/>
            <person name="Sviridov A.V."/>
            <person name="Tarlachkov S.V."/>
            <person name="Shushkova T.V."/>
            <person name="Toropygin I.Y."/>
            <person name="Leontievsky A."/>
        </authorList>
    </citation>
    <scope>NUCLEOTIDE SEQUENCE</scope>
    <source>
        <strain evidence="8">Kg 16</strain>
    </source>
</reference>
<dbReference type="SUPFAM" id="SSF52833">
    <property type="entry name" value="Thioredoxin-like"/>
    <property type="match status" value="1"/>
</dbReference>
<comment type="similarity">
    <text evidence="2">Belongs to the thioredoxin family. DsbE subfamily.</text>
</comment>
<dbReference type="GeneID" id="84694048"/>
<evidence type="ECO:0000313" key="10">
    <source>
        <dbReference type="Proteomes" id="UP001264156"/>
    </source>
</evidence>
<dbReference type="InterPro" id="IPR013766">
    <property type="entry name" value="Thioredoxin_domain"/>
</dbReference>
<dbReference type="PANTHER" id="PTHR42852">
    <property type="entry name" value="THIOL:DISULFIDE INTERCHANGE PROTEIN DSBE"/>
    <property type="match status" value="1"/>
</dbReference>
<comment type="subcellular location">
    <subcellularLocation>
        <location evidence="1">Cell envelope</location>
    </subcellularLocation>
</comment>
<comment type="caution">
    <text evidence="7">The sequence shown here is derived from an EMBL/GenBank/DDBJ whole genome shotgun (WGS) entry which is preliminary data.</text>
</comment>
<accession>A0AAD2IY00</accession>
<dbReference type="InterPro" id="IPR036249">
    <property type="entry name" value="Thioredoxin-like_sf"/>
</dbReference>
<evidence type="ECO:0000256" key="2">
    <source>
        <dbReference type="ARBA" id="ARBA00007758"/>
    </source>
</evidence>
<dbReference type="PROSITE" id="PS51352">
    <property type="entry name" value="THIOREDOXIN_2"/>
    <property type="match status" value="1"/>
</dbReference>
<dbReference type="Proteomes" id="UP001264156">
    <property type="component" value="Unassembled WGS sequence"/>
</dbReference>
<evidence type="ECO:0000313" key="7">
    <source>
        <dbReference type="EMBL" id="CUI80997.1"/>
    </source>
</evidence>
<protein>
    <submittedName>
        <fullName evidence="7">Cytochrome c biogenesis protein CcmG</fullName>
    </submittedName>
    <submittedName>
        <fullName evidence="8">DsbE family thiol:disulfide interchange protein</fullName>
    </submittedName>
</protein>
<feature type="domain" description="Thioredoxin" evidence="6">
    <location>
        <begin position="32"/>
        <end position="173"/>
    </location>
</feature>
<keyword evidence="10" id="KW-1185">Reference proteome</keyword>
<evidence type="ECO:0000256" key="4">
    <source>
        <dbReference type="ARBA" id="ARBA00023157"/>
    </source>
</evidence>
<dbReference type="CDD" id="cd03010">
    <property type="entry name" value="TlpA_like_DsbE"/>
    <property type="match status" value="1"/>
</dbReference>
<dbReference type="AlphaFoldDB" id="A0AAD2IY00"/>
<evidence type="ECO:0000259" key="6">
    <source>
        <dbReference type="PROSITE" id="PS51352"/>
    </source>
</evidence>
<keyword evidence="5" id="KW-0676">Redox-active center</keyword>
<dbReference type="GO" id="GO:0030288">
    <property type="term" value="C:outer membrane-bounded periplasmic space"/>
    <property type="evidence" value="ECO:0007669"/>
    <property type="project" value="InterPro"/>
</dbReference>
<dbReference type="EMBL" id="JAVKVN010000006">
    <property type="protein sequence ID" value="MDR7946905.1"/>
    <property type="molecule type" value="Genomic_DNA"/>
</dbReference>
<evidence type="ECO:0000256" key="5">
    <source>
        <dbReference type="ARBA" id="ARBA00023284"/>
    </source>
</evidence>
<evidence type="ECO:0000256" key="3">
    <source>
        <dbReference type="ARBA" id="ARBA00022748"/>
    </source>
</evidence>
<dbReference type="Proteomes" id="UP000044098">
    <property type="component" value="Unassembled WGS sequence"/>
</dbReference>
<dbReference type="RefSeq" id="WP_054452096.1">
    <property type="nucleotide sequence ID" value="NZ_CADIJY010000001.1"/>
</dbReference>
<evidence type="ECO:0000313" key="9">
    <source>
        <dbReference type="Proteomes" id="UP000044098"/>
    </source>
</evidence>
<dbReference type="EMBL" id="CYTK01000002">
    <property type="protein sequence ID" value="CUI80997.1"/>
    <property type="molecule type" value="Genomic_DNA"/>
</dbReference>
<dbReference type="InterPro" id="IPR013740">
    <property type="entry name" value="Redoxin"/>
</dbReference>
<reference evidence="7 9" key="1">
    <citation type="submission" date="2015-09" db="EMBL/GenBank/DDBJ databases">
        <authorList>
            <consortium name="Pathogen Informatics"/>
        </authorList>
    </citation>
    <scope>NUCLEOTIDE SEQUENCE [LARGE SCALE GENOMIC DNA]</scope>
    <source>
        <strain evidence="7 9">2789STDY5608625</strain>
    </source>
</reference>